<feature type="region of interest" description="Disordered" evidence="1">
    <location>
        <begin position="1"/>
        <end position="44"/>
    </location>
</feature>
<feature type="region of interest" description="Disordered" evidence="1">
    <location>
        <begin position="323"/>
        <end position="382"/>
    </location>
</feature>
<dbReference type="EMBL" id="QEAM01000105">
    <property type="protein sequence ID" value="TPX46401.1"/>
    <property type="molecule type" value="Genomic_DNA"/>
</dbReference>
<comment type="caution">
    <text evidence="2">The sequence shown here is derived from an EMBL/GenBank/DDBJ whole genome shotgun (WGS) entry which is preliminary data.</text>
</comment>
<accession>A0A507D4Z7</accession>
<evidence type="ECO:0000313" key="3">
    <source>
        <dbReference type="Proteomes" id="UP000320475"/>
    </source>
</evidence>
<organism evidence="2 3">
    <name type="scientific">Synchytrium endobioticum</name>
    <dbReference type="NCBI Taxonomy" id="286115"/>
    <lineage>
        <taxon>Eukaryota</taxon>
        <taxon>Fungi</taxon>
        <taxon>Fungi incertae sedis</taxon>
        <taxon>Chytridiomycota</taxon>
        <taxon>Chytridiomycota incertae sedis</taxon>
        <taxon>Chytridiomycetes</taxon>
        <taxon>Synchytriales</taxon>
        <taxon>Synchytriaceae</taxon>
        <taxon>Synchytrium</taxon>
    </lineage>
</organism>
<gene>
    <name evidence="2" type="ORF">SeLEV6574_g03250</name>
</gene>
<protein>
    <submittedName>
        <fullName evidence="2">Uncharacterized protein</fullName>
    </submittedName>
</protein>
<feature type="compositionally biased region" description="Low complexity" evidence="1">
    <location>
        <begin position="328"/>
        <end position="348"/>
    </location>
</feature>
<proteinExistence type="predicted"/>
<evidence type="ECO:0000256" key="1">
    <source>
        <dbReference type="SAM" id="MobiDB-lite"/>
    </source>
</evidence>
<name>A0A507D4Z7_9FUNG</name>
<feature type="compositionally biased region" description="Basic and acidic residues" evidence="1">
    <location>
        <begin position="1"/>
        <end position="12"/>
    </location>
</feature>
<feature type="region of interest" description="Disordered" evidence="1">
    <location>
        <begin position="261"/>
        <end position="282"/>
    </location>
</feature>
<reference evidence="2 3" key="1">
    <citation type="journal article" date="2019" name="Sci. Rep.">
        <title>Comparative genomics of chytrid fungi reveal insights into the obligate biotrophic and pathogenic lifestyle of Synchytrium endobioticum.</title>
        <authorList>
            <person name="van de Vossenberg B.T.L.H."/>
            <person name="Warris S."/>
            <person name="Nguyen H.D.T."/>
            <person name="van Gent-Pelzer M.P.E."/>
            <person name="Joly D.L."/>
            <person name="van de Geest H.C."/>
            <person name="Bonants P.J.M."/>
            <person name="Smith D.S."/>
            <person name="Levesque C.A."/>
            <person name="van der Lee T.A.J."/>
        </authorList>
    </citation>
    <scope>NUCLEOTIDE SEQUENCE [LARGE SCALE GENOMIC DNA]</scope>
    <source>
        <strain evidence="2 3">LEV6574</strain>
    </source>
</reference>
<evidence type="ECO:0000313" key="2">
    <source>
        <dbReference type="EMBL" id="TPX46401.1"/>
    </source>
</evidence>
<dbReference type="VEuPathDB" id="FungiDB:SeMB42_g01876"/>
<dbReference type="AlphaFoldDB" id="A0A507D4Z7"/>
<feature type="compositionally biased region" description="Low complexity" evidence="1">
    <location>
        <begin position="29"/>
        <end position="39"/>
    </location>
</feature>
<sequence>MEKGGETGDLRQPHRALNGARMSRRLGERSSQQQQQPSRLAGPAVLSSSTLGQFMPSVPASISAFHLVKTATAKPMLEGNPSNGHDITSNTTQLFTKPSTTSSFDVCFPSLSDATSITSDSLLPPPTSKAEWAVKAAQPPPAPVVKVDERVIERDREEQELARLRQLIPKRSPIINDKKLISLPATRPVPSNVSINKVSRVVSKPIKADDTRLMTAVSSKKVVALAPNRGKLRSSLRPIGYSVIESNAGVGPCGPPSPPLLSSSLYIPTPGRDRSATISGASTAASFSSAESDSATSVHDEIDARIQADLDEWDQSDDYENVGVTEYSSPASSFSSPSPFDRSASASPLPLAMTSTNSNHRTDENSHITSNNSGRKGIDNGVDTHTTDNTLVSNEDDWKELNQMLLATTIGEPELDVSNQPESPNGCVSPSLLETSWGSGSGLWSEEAPLSSQTLHWEEPSYSGWTSSNGNKVSNSHSVLSFPISSSTTTPTVTSLAHNGYANHSSLKQNSASQSMPSPINTAIAMSYYTASPTLARPRPSPLSASTAATTPISSFPSPVDPWYTTVKSSNAILASVDTHRNALWMNSVLGN</sequence>
<dbReference type="Proteomes" id="UP000320475">
    <property type="component" value="Unassembled WGS sequence"/>
</dbReference>